<protein>
    <submittedName>
        <fullName evidence="1">Uncharacterized protein</fullName>
    </submittedName>
</protein>
<organism evidence="1 2">
    <name type="scientific">Linnemannia hyalina</name>
    <dbReference type="NCBI Taxonomy" id="64524"/>
    <lineage>
        <taxon>Eukaryota</taxon>
        <taxon>Fungi</taxon>
        <taxon>Fungi incertae sedis</taxon>
        <taxon>Mucoromycota</taxon>
        <taxon>Mortierellomycotina</taxon>
        <taxon>Mortierellomycetes</taxon>
        <taxon>Mortierellales</taxon>
        <taxon>Mortierellaceae</taxon>
        <taxon>Linnemannia</taxon>
    </lineage>
</organism>
<proteinExistence type="predicted"/>
<sequence>MFFERQAVVRSLPKIPYTYMARYPSKTKTNITFKTAGKSSKEHQKRSFKFKFHNDYSQTFYHSNIKLRSMVMDPAMMREKVYIDMLNSAGIPSKIKKSFLKQSVRQGDGKTELGSLVQMNAWNENKLRPNTKISYVSEHLGKNPNEDPLKDLIELMKFLQDFDPASTPRSRWFLE</sequence>
<name>A0A9P8BPS3_9FUNG</name>
<dbReference type="InterPro" id="IPR014867">
    <property type="entry name" value="Spore_coat_CotH_CotH2/3/7"/>
</dbReference>
<dbReference type="Proteomes" id="UP000707451">
    <property type="component" value="Unassembled WGS sequence"/>
</dbReference>
<evidence type="ECO:0000313" key="2">
    <source>
        <dbReference type="Proteomes" id="UP000707451"/>
    </source>
</evidence>
<keyword evidence="2" id="KW-1185">Reference proteome</keyword>
<comment type="caution">
    <text evidence="1">The sequence shown here is derived from an EMBL/GenBank/DDBJ whole genome shotgun (WGS) entry which is preliminary data.</text>
</comment>
<dbReference type="OrthoDB" id="2439975at2759"/>
<dbReference type="EMBL" id="JAHRHY010000016">
    <property type="protein sequence ID" value="KAG9063458.1"/>
    <property type="molecule type" value="Genomic_DNA"/>
</dbReference>
<reference evidence="1" key="1">
    <citation type="submission" date="2021-06" db="EMBL/GenBank/DDBJ databases">
        <title>Genome Sequence of Mortierella hyaline Strain SCG-10, a Cold-Adapted, Nitrate-Reducing Fungus Isolated from Soil in Minnesota, USA.</title>
        <authorList>
            <person name="Aldossari N."/>
        </authorList>
    </citation>
    <scope>NUCLEOTIDE SEQUENCE</scope>
    <source>
        <strain evidence="1">SCG-10</strain>
    </source>
</reference>
<gene>
    <name evidence="1" type="ORF">KI688_004342</name>
</gene>
<dbReference type="AlphaFoldDB" id="A0A9P8BPS3"/>
<dbReference type="Pfam" id="PF08757">
    <property type="entry name" value="CotH"/>
    <property type="match status" value="1"/>
</dbReference>
<evidence type="ECO:0000313" key="1">
    <source>
        <dbReference type="EMBL" id="KAG9063458.1"/>
    </source>
</evidence>
<accession>A0A9P8BPS3</accession>